<dbReference type="InterPro" id="IPR036134">
    <property type="entry name" value="Crypto/Photolyase_FAD-like_sf"/>
</dbReference>
<dbReference type="GO" id="GO:0003677">
    <property type="term" value="F:DNA binding"/>
    <property type="evidence" value="ECO:0007669"/>
    <property type="project" value="TreeGrafter"/>
</dbReference>
<evidence type="ECO:0000256" key="4">
    <source>
        <dbReference type="ARBA" id="ARBA00014046"/>
    </source>
</evidence>
<comment type="similarity">
    <text evidence="2">Belongs to the DNA photolyase class-1 family.</text>
</comment>
<evidence type="ECO:0000313" key="16">
    <source>
        <dbReference type="EMBL" id="CAA6823317.1"/>
    </source>
</evidence>
<dbReference type="PROSITE" id="PS51645">
    <property type="entry name" value="PHR_CRY_ALPHA_BETA"/>
    <property type="match status" value="1"/>
</dbReference>
<gene>
    <name evidence="16" type="ORF">HELGO_WM6635</name>
</gene>
<name>A0A6S6TYX1_9GAMM</name>
<dbReference type="SUPFAM" id="SSF48173">
    <property type="entry name" value="Cryptochrome/photolyase FAD-binding domain"/>
    <property type="match status" value="1"/>
</dbReference>
<dbReference type="PRINTS" id="PR00147">
    <property type="entry name" value="DNAPHOTLYASE"/>
</dbReference>
<dbReference type="Pfam" id="PF00875">
    <property type="entry name" value="DNA_photolyase"/>
    <property type="match status" value="1"/>
</dbReference>
<comment type="similarity">
    <text evidence="14">Belongs to the DNA photolyase family.</text>
</comment>
<feature type="binding site" evidence="12">
    <location>
        <position position="224"/>
    </location>
    <ligand>
        <name>FAD</name>
        <dbReference type="ChEBI" id="CHEBI:57692"/>
    </ligand>
</feature>
<evidence type="ECO:0000256" key="6">
    <source>
        <dbReference type="ARBA" id="ARBA00022827"/>
    </source>
</evidence>
<dbReference type="InterPro" id="IPR018394">
    <property type="entry name" value="DNA_photolyase_1_CS_C"/>
</dbReference>
<dbReference type="InterPro" id="IPR002081">
    <property type="entry name" value="Cryptochrome/DNA_photolyase_1"/>
</dbReference>
<dbReference type="InterPro" id="IPR014729">
    <property type="entry name" value="Rossmann-like_a/b/a_fold"/>
</dbReference>
<feature type="site" description="Electron transfer via tryptophanyl radical" evidence="13">
    <location>
        <position position="385"/>
    </location>
</feature>
<comment type="function">
    <text evidence="10">Involved in repair of UV radiation-induced DNA damage. Catalyzes the light-dependent monomerization (300-600 nm) of cyclobutyl pyrimidine dimers (in cis-syn configuration), which are formed between adjacent bases on the same DNA strand upon exposure to ultraviolet radiation.</text>
</comment>
<evidence type="ECO:0000259" key="15">
    <source>
        <dbReference type="PROSITE" id="PS51645"/>
    </source>
</evidence>
<evidence type="ECO:0000256" key="13">
    <source>
        <dbReference type="PIRSR" id="PIRSR602081-2"/>
    </source>
</evidence>
<comment type="catalytic activity">
    <reaction evidence="9">
        <text>cyclobutadipyrimidine (in DNA) = 2 pyrimidine residues (in DNA).</text>
        <dbReference type="EC" id="4.1.99.3"/>
    </reaction>
</comment>
<dbReference type="EC" id="4.1.99.3" evidence="3"/>
<dbReference type="GO" id="GO:0009416">
    <property type="term" value="P:response to light stimulus"/>
    <property type="evidence" value="ECO:0007669"/>
    <property type="project" value="TreeGrafter"/>
</dbReference>
<evidence type="ECO:0000256" key="8">
    <source>
        <dbReference type="ARBA" id="ARBA00031671"/>
    </source>
</evidence>
<evidence type="ECO:0000256" key="5">
    <source>
        <dbReference type="ARBA" id="ARBA00022630"/>
    </source>
</evidence>
<evidence type="ECO:0000256" key="12">
    <source>
        <dbReference type="PIRSR" id="PIRSR602081-1"/>
    </source>
</evidence>
<evidence type="ECO:0000256" key="9">
    <source>
        <dbReference type="ARBA" id="ARBA00033999"/>
    </source>
</evidence>
<evidence type="ECO:0000256" key="3">
    <source>
        <dbReference type="ARBA" id="ARBA00013149"/>
    </source>
</evidence>
<dbReference type="InterPro" id="IPR036155">
    <property type="entry name" value="Crypto/Photolyase_N_sf"/>
</dbReference>
<sequence>MKTAIIWFRQDLRLQDNPALQSALEHAEHIIPVFIDDTKSTSLSQPGSASNVWLHHSLHSLTKDLQNTLGASLIIRKGDPLNCLRTLLEETGAEQLYWNRCYDPASIARDTIIKQQLAQQASIKTFNASLLYEPWEILKADNTPYRVYTAYWNRMRRFGFNHPLSMSVLARQQQGPTPPSLCINDLSLLPSLNWADNMMQHWTVGEDEAHNKLTNFINTHLLHYKEHRNNPHLTGTSSLSPHLHFGEISPRQIVQAIIQYRDSHPRATEACEVFLKEIVWRDFAYYLLYHYPQTVDQPLDTRFENFPWLCDTEAHLEAWQKGLTGIPIVDAGMRQLWHTGWMHNRVRMIVASFLTKNLLIPWQEGEHWFRDTLVDADLASNVFGWQWAAGSGADAAPYFRIFNPVLQSRKFDSEGEYIRCWIPELANMNSKHIHHPEKAFNGYPAPVVDLKASRERALEAFSSIKNGSRH</sequence>
<dbReference type="PROSITE" id="PS00394">
    <property type="entry name" value="DNA_PHOTOLYASES_1_1"/>
    <property type="match status" value="1"/>
</dbReference>
<dbReference type="Gene3D" id="1.10.579.10">
    <property type="entry name" value="DNA Cyclobutane Dipyrimidine Photolyase, subunit A, domain 3"/>
    <property type="match status" value="1"/>
</dbReference>
<dbReference type="Pfam" id="PF03441">
    <property type="entry name" value="FAD_binding_7"/>
    <property type="match status" value="1"/>
</dbReference>
<dbReference type="EMBL" id="CACVAY010000112">
    <property type="protein sequence ID" value="CAA6823317.1"/>
    <property type="molecule type" value="Genomic_DNA"/>
</dbReference>
<keyword evidence="5 12" id="KW-0285">Flavoprotein</keyword>
<evidence type="ECO:0000256" key="2">
    <source>
        <dbReference type="ARBA" id="ARBA00005862"/>
    </source>
</evidence>
<feature type="site" description="Electron transfer via tryptophanyl radical" evidence="13">
    <location>
        <position position="308"/>
    </location>
</feature>
<organism evidence="16">
    <name type="scientific">uncultured Thiotrichaceae bacterium</name>
    <dbReference type="NCBI Taxonomy" id="298394"/>
    <lineage>
        <taxon>Bacteria</taxon>
        <taxon>Pseudomonadati</taxon>
        <taxon>Pseudomonadota</taxon>
        <taxon>Gammaproteobacteria</taxon>
        <taxon>Thiotrichales</taxon>
        <taxon>Thiotrichaceae</taxon>
        <taxon>environmental samples</taxon>
    </lineage>
</organism>
<dbReference type="SUPFAM" id="SSF52425">
    <property type="entry name" value="Cryptochrome/photolyase, N-terminal domain"/>
    <property type="match status" value="1"/>
</dbReference>
<protein>
    <recommendedName>
        <fullName evidence="4">Deoxyribodipyrimidine photo-lyase</fullName>
        <ecNumber evidence="3">4.1.99.3</ecNumber>
    </recommendedName>
    <alternativeName>
        <fullName evidence="8">DNA photolyase</fullName>
    </alternativeName>
    <alternativeName>
        <fullName evidence="11">Photoreactivating enzyme</fullName>
    </alternativeName>
</protein>
<feature type="site" description="Electron transfer via tryptophanyl radical" evidence="13">
    <location>
        <position position="362"/>
    </location>
</feature>
<reference evidence="16" key="1">
    <citation type="submission" date="2020-01" db="EMBL/GenBank/DDBJ databases">
        <authorList>
            <person name="Meier V. D."/>
            <person name="Meier V D."/>
        </authorList>
    </citation>
    <scope>NUCLEOTIDE SEQUENCE</scope>
    <source>
        <strain evidence="16">HLG_WM_MAG_07</strain>
    </source>
</reference>
<dbReference type="InterPro" id="IPR005101">
    <property type="entry name" value="Cryptochr/Photolyase_FAD-bd"/>
</dbReference>
<evidence type="ECO:0000256" key="14">
    <source>
        <dbReference type="RuleBase" id="RU004182"/>
    </source>
</evidence>
<dbReference type="PANTHER" id="PTHR11455">
    <property type="entry name" value="CRYPTOCHROME"/>
    <property type="match status" value="1"/>
</dbReference>
<dbReference type="PANTHER" id="PTHR11455:SF9">
    <property type="entry name" value="CRYPTOCHROME CIRCADIAN CLOCK 5 ISOFORM X1"/>
    <property type="match status" value="1"/>
</dbReference>
<evidence type="ECO:0000256" key="10">
    <source>
        <dbReference type="ARBA" id="ARBA00059220"/>
    </source>
</evidence>
<feature type="binding site" evidence="12">
    <location>
        <begin position="236"/>
        <end position="240"/>
    </location>
    <ligand>
        <name>FAD</name>
        <dbReference type="ChEBI" id="CHEBI:57692"/>
    </ligand>
</feature>
<dbReference type="AlphaFoldDB" id="A0A6S6TYX1"/>
<accession>A0A6S6TYX1</accession>
<feature type="binding site" evidence="12">
    <location>
        <begin position="375"/>
        <end position="377"/>
    </location>
    <ligand>
        <name>FAD</name>
        <dbReference type="ChEBI" id="CHEBI:57692"/>
    </ligand>
</feature>
<proteinExistence type="inferred from homology"/>
<comment type="cofactor">
    <cofactor evidence="1">
        <name>(6R)-5,10-methylene-5,6,7,8-tetrahydrofolate</name>
        <dbReference type="ChEBI" id="CHEBI:15636"/>
    </cofactor>
</comment>
<dbReference type="FunFam" id="1.10.579.10:FF:000003">
    <property type="entry name" value="Deoxyribodipyrimidine photo-lyase"/>
    <property type="match status" value="1"/>
</dbReference>
<dbReference type="GO" id="GO:0003904">
    <property type="term" value="F:deoxyribodipyrimidine photo-lyase activity"/>
    <property type="evidence" value="ECO:0007669"/>
    <property type="project" value="UniProtKB-EC"/>
</dbReference>
<evidence type="ECO:0000256" key="1">
    <source>
        <dbReference type="ARBA" id="ARBA00001932"/>
    </source>
</evidence>
<dbReference type="GO" id="GO:0071949">
    <property type="term" value="F:FAD binding"/>
    <property type="evidence" value="ECO:0007669"/>
    <property type="project" value="TreeGrafter"/>
</dbReference>
<feature type="domain" description="Photolyase/cryptochrome alpha/beta" evidence="15">
    <location>
        <begin position="2"/>
        <end position="131"/>
    </location>
</feature>
<dbReference type="PROSITE" id="PS00691">
    <property type="entry name" value="DNA_PHOTOLYASES_1_2"/>
    <property type="match status" value="1"/>
</dbReference>
<dbReference type="GO" id="GO:0000719">
    <property type="term" value="P:photoreactive repair"/>
    <property type="evidence" value="ECO:0007669"/>
    <property type="project" value="UniProtKB-ARBA"/>
</dbReference>
<comment type="cofactor">
    <cofactor evidence="12">
        <name>FAD</name>
        <dbReference type="ChEBI" id="CHEBI:57692"/>
    </cofactor>
    <text evidence="12">Binds 1 FAD per subunit.</text>
</comment>
<keyword evidence="16" id="KW-0456">Lyase</keyword>
<dbReference type="Gene3D" id="3.40.50.620">
    <property type="entry name" value="HUPs"/>
    <property type="match status" value="1"/>
</dbReference>
<feature type="binding site" evidence="12">
    <location>
        <position position="274"/>
    </location>
    <ligand>
        <name>FAD</name>
        <dbReference type="ChEBI" id="CHEBI:57692"/>
    </ligand>
</feature>
<dbReference type="InterPro" id="IPR006050">
    <property type="entry name" value="DNA_photolyase_N"/>
</dbReference>
<dbReference type="Gene3D" id="1.25.40.80">
    <property type="match status" value="1"/>
</dbReference>
<keyword evidence="6 12" id="KW-0274">FAD</keyword>
<keyword evidence="7 14" id="KW-0157">Chromophore</keyword>
<evidence type="ECO:0000256" key="7">
    <source>
        <dbReference type="ARBA" id="ARBA00022991"/>
    </source>
</evidence>
<evidence type="ECO:0000256" key="11">
    <source>
        <dbReference type="ARBA" id="ARBA00083107"/>
    </source>
</evidence>